<dbReference type="InterPro" id="IPR052637">
    <property type="entry name" value="KLHDC3-like"/>
</dbReference>
<dbReference type="Proteomes" id="UP000492821">
    <property type="component" value="Unassembled WGS sequence"/>
</dbReference>
<accession>A0A7E4VZJ0</accession>
<evidence type="ECO:0000256" key="1">
    <source>
        <dbReference type="ARBA" id="ARBA00022441"/>
    </source>
</evidence>
<dbReference type="GO" id="GO:0003682">
    <property type="term" value="F:chromatin binding"/>
    <property type="evidence" value="ECO:0007669"/>
    <property type="project" value="InterPro"/>
</dbReference>
<keyword evidence="1" id="KW-0880">Kelch repeat</keyword>
<dbReference type="Pfam" id="PF01344">
    <property type="entry name" value="Kelch_1"/>
    <property type="match status" value="1"/>
</dbReference>
<organism evidence="2 3">
    <name type="scientific">Panagrellus redivivus</name>
    <name type="common">Microworm</name>
    <dbReference type="NCBI Taxonomy" id="6233"/>
    <lineage>
        <taxon>Eukaryota</taxon>
        <taxon>Metazoa</taxon>
        <taxon>Ecdysozoa</taxon>
        <taxon>Nematoda</taxon>
        <taxon>Chromadorea</taxon>
        <taxon>Rhabditida</taxon>
        <taxon>Tylenchina</taxon>
        <taxon>Panagrolaimomorpha</taxon>
        <taxon>Panagrolaimoidea</taxon>
        <taxon>Panagrolaimidae</taxon>
        <taxon>Panagrellus</taxon>
    </lineage>
</organism>
<reference evidence="2" key="1">
    <citation type="journal article" date="2013" name="Genetics">
        <title>The draft genome and transcriptome of Panagrellus redivivus are shaped by the harsh demands of a free-living lifestyle.</title>
        <authorList>
            <person name="Srinivasan J."/>
            <person name="Dillman A.R."/>
            <person name="Macchietto M.G."/>
            <person name="Heikkinen L."/>
            <person name="Lakso M."/>
            <person name="Fracchia K.M."/>
            <person name="Antoshechkin I."/>
            <person name="Mortazavi A."/>
            <person name="Wong G."/>
            <person name="Sternberg P.W."/>
        </authorList>
    </citation>
    <scope>NUCLEOTIDE SEQUENCE [LARGE SCALE GENOMIC DNA]</scope>
    <source>
        <strain evidence="2">MT8872</strain>
    </source>
</reference>
<reference evidence="3" key="2">
    <citation type="submission" date="2020-10" db="UniProtKB">
        <authorList>
            <consortium name="WormBaseParasite"/>
        </authorList>
    </citation>
    <scope>IDENTIFICATION</scope>
</reference>
<evidence type="ECO:0000313" key="3">
    <source>
        <dbReference type="WBParaSite" id="Pan_g5041.t1"/>
    </source>
</evidence>
<dbReference type="InterPro" id="IPR006652">
    <property type="entry name" value="Kelch_1"/>
</dbReference>
<dbReference type="PANTHER" id="PTHR46461">
    <property type="entry name" value="KELCH DOMAIN-CONTAINING PROTEIN 3"/>
    <property type="match status" value="1"/>
</dbReference>
<dbReference type="GO" id="GO:0005737">
    <property type="term" value="C:cytoplasm"/>
    <property type="evidence" value="ECO:0007669"/>
    <property type="project" value="TreeGrafter"/>
</dbReference>
<dbReference type="Pfam" id="PF24681">
    <property type="entry name" value="Kelch_KLHDC2_KLHL20_DRC7"/>
    <property type="match status" value="1"/>
</dbReference>
<dbReference type="InterPro" id="IPR015915">
    <property type="entry name" value="Kelch-typ_b-propeller"/>
</dbReference>
<sequence>MWWTIHLDGGPRRVNHAAVALGDAIYSFGGYCSGPNYDADKDIDVFVLDTVTYRWYQITPRKARQAIIGTVSASKLQEEEEHTRLSGYDSDDVHPYTIAAENPRYKSVPYQRYGHTVVAYDGKAYLWGGRNDQYGSSSDLHEYNPETRKWTSIPVKGTIPPARDGHTAVTFNDKMYIFGGFENSHRLYSNSVYAYSFATKTWEHLTPSGPAPSHRDFHASCILGNKMYIFGGRGDEQLTYQEMLDTYCDKLYALDLVNNEWEEVKAEGDRPSGRRSHSMWTYNGQLYLFGGYTSTNEKHFNDFYVFNPETKTWTRQKPVGQDPSPRRRQCSAVVGDRVFLFGGTTPEKDTQKLIDLADMYVLDYAVTLKTLAAKRVVEVFPKGVESLPYLGYRMNEFLVNIVRPNTITSTISPRANYFG</sequence>
<name>A0A7E4VZJ0_PANRE</name>
<dbReference type="Gene3D" id="2.120.10.80">
    <property type="entry name" value="Kelch-type beta propeller"/>
    <property type="match status" value="3"/>
</dbReference>
<evidence type="ECO:0000313" key="2">
    <source>
        <dbReference type="Proteomes" id="UP000492821"/>
    </source>
</evidence>
<keyword evidence="2" id="KW-1185">Reference proteome</keyword>
<dbReference type="SUPFAM" id="SSF117281">
    <property type="entry name" value="Kelch motif"/>
    <property type="match status" value="2"/>
</dbReference>
<dbReference type="SMART" id="SM00612">
    <property type="entry name" value="Kelch"/>
    <property type="match status" value="3"/>
</dbReference>
<protein>
    <submittedName>
        <fullName evidence="3">Kelch domain-containing protein</fullName>
    </submittedName>
</protein>
<dbReference type="AlphaFoldDB" id="A0A7E4VZJ0"/>
<dbReference type="FunFam" id="2.120.10.80:FF:000134">
    <property type="entry name" value="Kelch domain-containing protein, putative"/>
    <property type="match status" value="1"/>
</dbReference>
<dbReference type="WBParaSite" id="Pan_g5041.t1">
    <property type="protein sequence ID" value="Pan_g5041.t1"/>
    <property type="gene ID" value="Pan_g5041"/>
</dbReference>
<proteinExistence type="predicted"/>
<dbReference type="PANTHER" id="PTHR46461:SF1">
    <property type="entry name" value="KELCH DOMAIN-CONTAINING PROTEIN 3"/>
    <property type="match status" value="1"/>
</dbReference>